<dbReference type="AlphaFoldDB" id="A0A1Q3BFZ7"/>
<accession>A0A1Q3BFZ7</accession>
<protein>
    <recommendedName>
        <fullName evidence="3">RVT_2 domain-containing protein</fullName>
    </recommendedName>
</protein>
<keyword evidence="2" id="KW-1185">Reference proteome</keyword>
<gene>
    <name evidence="1" type="ORF">CFOL_v3_10282</name>
</gene>
<dbReference type="EMBL" id="BDDD01000502">
    <property type="protein sequence ID" value="GAV66772.1"/>
    <property type="molecule type" value="Genomic_DNA"/>
</dbReference>
<dbReference type="PANTHER" id="PTHR11439:SF502">
    <property type="entry name" value="SECRETED RXLR EFFECTOR PROTEIN 161-LIKE"/>
    <property type="match status" value="1"/>
</dbReference>
<dbReference type="InParanoid" id="A0A1Q3BFZ7"/>
<reference evidence="2" key="1">
    <citation type="submission" date="2016-04" db="EMBL/GenBank/DDBJ databases">
        <title>Cephalotus genome sequencing.</title>
        <authorList>
            <person name="Fukushima K."/>
            <person name="Hasebe M."/>
            <person name="Fang X."/>
        </authorList>
    </citation>
    <scope>NUCLEOTIDE SEQUENCE [LARGE SCALE GENOMIC DNA]</scope>
    <source>
        <strain evidence="2">cv. St1</strain>
    </source>
</reference>
<evidence type="ECO:0000313" key="2">
    <source>
        <dbReference type="Proteomes" id="UP000187406"/>
    </source>
</evidence>
<proteinExistence type="predicted"/>
<name>A0A1Q3BFZ7_CEPFO</name>
<dbReference type="CDD" id="cd09272">
    <property type="entry name" value="RNase_HI_RT_Ty1"/>
    <property type="match status" value="1"/>
</dbReference>
<comment type="caution">
    <text evidence="1">The sequence shown here is derived from an EMBL/GenBank/DDBJ whole genome shotgun (WGS) entry which is preliminary data.</text>
</comment>
<sequence length="237" mass="26478">MADSSVYRSLIGSLLYLTATRPDLMYSASLLSRFMQSPSKINFRAAKRVLKYVRGTTHLGIWFKSNAKEDSTSLIELKGYSDSDWGGSADDMKSTSGYCFCFNSGVFSWNSKKQDIVAQSTAEAEYVSAALAANQAIWLRKLLADLGQKQLRPTNIHCDNMSAIAIAKNPIQHGKTKHIKIKYYSIKEAKKNGDVSLLHCKSEDQLANIFTKCLPKNKFEELRSKLGVSNINLKEEC</sequence>
<dbReference type="Proteomes" id="UP000187406">
    <property type="component" value="Unassembled WGS sequence"/>
</dbReference>
<evidence type="ECO:0008006" key="3">
    <source>
        <dbReference type="Google" id="ProtNLM"/>
    </source>
</evidence>
<dbReference type="OrthoDB" id="413760at2759"/>
<evidence type="ECO:0000313" key="1">
    <source>
        <dbReference type="EMBL" id="GAV66772.1"/>
    </source>
</evidence>
<dbReference type="PANTHER" id="PTHR11439">
    <property type="entry name" value="GAG-POL-RELATED RETROTRANSPOSON"/>
    <property type="match status" value="1"/>
</dbReference>
<organism evidence="1 2">
    <name type="scientific">Cephalotus follicularis</name>
    <name type="common">Albany pitcher plant</name>
    <dbReference type="NCBI Taxonomy" id="3775"/>
    <lineage>
        <taxon>Eukaryota</taxon>
        <taxon>Viridiplantae</taxon>
        <taxon>Streptophyta</taxon>
        <taxon>Embryophyta</taxon>
        <taxon>Tracheophyta</taxon>
        <taxon>Spermatophyta</taxon>
        <taxon>Magnoliopsida</taxon>
        <taxon>eudicotyledons</taxon>
        <taxon>Gunneridae</taxon>
        <taxon>Pentapetalae</taxon>
        <taxon>rosids</taxon>
        <taxon>fabids</taxon>
        <taxon>Oxalidales</taxon>
        <taxon>Cephalotaceae</taxon>
        <taxon>Cephalotus</taxon>
    </lineage>
</organism>